<dbReference type="PATRIC" id="fig|1171373.8.peg.438"/>
<dbReference type="HOGENOM" id="CLU_1502174_0_0_11"/>
<dbReference type="STRING" id="1171373.PACID_04330"/>
<dbReference type="EMBL" id="CP003493">
    <property type="protein sequence ID" value="AFV88275.1"/>
    <property type="molecule type" value="Genomic_DNA"/>
</dbReference>
<reference evidence="2 3" key="1">
    <citation type="journal article" date="2012" name="BMC Genomics">
        <title>The genome sequence of Propionibacterium acidipropionici provides insights into its biotechnological and industrial potential.</title>
        <authorList>
            <person name="Parizzi L.P."/>
            <person name="Grassi M.C."/>
            <person name="Llerena L.A."/>
            <person name="Carazzolle M.F."/>
            <person name="Queiroz V.L."/>
            <person name="Lunardi I."/>
            <person name="Zeidler A.F."/>
            <person name="Teixeira P.J."/>
            <person name="Mieczkowski P."/>
            <person name="Rincones J."/>
            <person name="Pereira G.A."/>
        </authorList>
    </citation>
    <scope>NUCLEOTIDE SEQUENCE [LARGE SCALE GENOMIC DNA]</scope>
    <source>
        <strain evidence="3">ATCC 4875 / DSM 20272 / JCM 6432 / NBRC 12425 / NCIMB 8070</strain>
    </source>
</reference>
<accession>K7SG81</accession>
<dbReference type="Proteomes" id="UP000000214">
    <property type="component" value="Chromosome"/>
</dbReference>
<keyword evidence="1" id="KW-1133">Transmembrane helix</keyword>
<dbReference type="AlphaFoldDB" id="K7SG81"/>
<name>K7SG81_ACIA4</name>
<feature type="transmembrane region" description="Helical" evidence="1">
    <location>
        <begin position="72"/>
        <end position="92"/>
    </location>
</feature>
<organism evidence="2 3">
    <name type="scientific">Acidipropionibacterium acidipropionici (strain ATCC 4875 / DSM 20272 / JCM 6432 / NBRC 12425 / NCIMB 8070 / 4)</name>
    <name type="common">Propionibacterium acidipropionici</name>
    <dbReference type="NCBI Taxonomy" id="1171373"/>
    <lineage>
        <taxon>Bacteria</taxon>
        <taxon>Bacillati</taxon>
        <taxon>Actinomycetota</taxon>
        <taxon>Actinomycetes</taxon>
        <taxon>Propionibacteriales</taxon>
        <taxon>Propionibacteriaceae</taxon>
        <taxon>Acidipropionibacterium</taxon>
    </lineage>
</organism>
<dbReference type="eggNOG" id="ENOG5032IH4">
    <property type="taxonomic scope" value="Bacteria"/>
</dbReference>
<keyword evidence="1" id="KW-0812">Transmembrane</keyword>
<evidence type="ECO:0000313" key="3">
    <source>
        <dbReference type="Proteomes" id="UP000000214"/>
    </source>
</evidence>
<protein>
    <submittedName>
        <fullName evidence="2">Uncharacterized protein</fullName>
    </submittedName>
</protein>
<evidence type="ECO:0000313" key="2">
    <source>
        <dbReference type="EMBL" id="AFV88275.1"/>
    </source>
</evidence>
<sequence>MNTLVWLANFPVSNGYAMIFIGAFSLMGLGMMTFGGGTTGDGKLQKIRAAQGLPEARSGEELRAGLRTARRILAGLLLIGMVACLALGIMGVTGRGATRAWIHDHGTAADATMVSVEGEDFVAFEAADGRTYWLHNDFFSPATWPDREAFVSSGTRFQVRYLPDHPQAYVIDTDTLPDR</sequence>
<evidence type="ECO:0000256" key="1">
    <source>
        <dbReference type="SAM" id="Phobius"/>
    </source>
</evidence>
<dbReference type="KEGG" id="pbo:PACID_04330"/>
<dbReference type="RefSeq" id="WP_015069190.1">
    <property type="nucleotide sequence ID" value="NC_019395.1"/>
</dbReference>
<feature type="transmembrane region" description="Helical" evidence="1">
    <location>
        <begin position="16"/>
        <end position="38"/>
    </location>
</feature>
<gene>
    <name evidence="2" type="ordered locus">PACID_04330</name>
</gene>
<keyword evidence="1" id="KW-0472">Membrane</keyword>
<proteinExistence type="predicted"/>